<dbReference type="KEGG" id="apln:108737187"/>
<dbReference type="PRINTS" id="PR00081">
    <property type="entry name" value="GDHRDH"/>
</dbReference>
<dbReference type="RefSeq" id="XP_018325407.1">
    <property type="nucleotide sequence ID" value="XM_018469905.2"/>
</dbReference>
<keyword evidence="3" id="KW-1185">Reference proteome</keyword>
<keyword evidence="1" id="KW-0560">Oxidoreductase</keyword>
<keyword evidence="2" id="KW-0472">Membrane</keyword>
<proteinExistence type="predicted"/>
<dbReference type="InParanoid" id="A0A1W4WY14"/>
<evidence type="ECO:0000313" key="4">
    <source>
        <dbReference type="RefSeq" id="XP_018325407.1"/>
    </source>
</evidence>
<dbReference type="STRING" id="224129.A0A1W4WY14"/>
<dbReference type="Pfam" id="PF00106">
    <property type="entry name" value="adh_short"/>
    <property type="match status" value="1"/>
</dbReference>
<dbReference type="GeneID" id="108737187"/>
<dbReference type="PANTHER" id="PTHR44269:SF1">
    <property type="entry name" value="DEHYDROGENASE_REDUCTASE SDR FAMILY MEMBER 7"/>
    <property type="match status" value="1"/>
</dbReference>
<dbReference type="SUPFAM" id="SSF51735">
    <property type="entry name" value="NAD(P)-binding Rossmann-fold domains"/>
    <property type="match status" value="1"/>
</dbReference>
<protein>
    <submittedName>
        <fullName evidence="4">Dehydrogenase/reductase SDR family member 7</fullName>
    </submittedName>
</protein>
<dbReference type="AlphaFoldDB" id="A0A1W4WY14"/>
<dbReference type="Proteomes" id="UP000192223">
    <property type="component" value="Unplaced"/>
</dbReference>
<evidence type="ECO:0000256" key="2">
    <source>
        <dbReference type="SAM" id="Phobius"/>
    </source>
</evidence>
<gene>
    <name evidence="4" type="primary">LOC108737187</name>
</gene>
<name>A0A1W4WY14_AGRPL</name>
<dbReference type="InterPro" id="IPR002347">
    <property type="entry name" value="SDR_fam"/>
</dbReference>
<accession>A0A1W4WY14</accession>
<dbReference type="InterPro" id="IPR036291">
    <property type="entry name" value="NAD(P)-bd_dom_sf"/>
</dbReference>
<reference evidence="4" key="1">
    <citation type="submission" date="2025-08" db="UniProtKB">
        <authorList>
            <consortium name="RefSeq"/>
        </authorList>
    </citation>
    <scope>IDENTIFICATION</scope>
    <source>
        <tissue evidence="4">Entire body</tissue>
    </source>
</reference>
<dbReference type="FunCoup" id="A0A1W4WY14">
    <property type="interactions" value="209"/>
</dbReference>
<evidence type="ECO:0000313" key="3">
    <source>
        <dbReference type="Proteomes" id="UP000192223"/>
    </source>
</evidence>
<dbReference type="Gene3D" id="3.40.50.720">
    <property type="entry name" value="NAD(P)-binding Rossmann-like Domain"/>
    <property type="match status" value="1"/>
</dbReference>
<dbReference type="OrthoDB" id="47007at2759"/>
<dbReference type="GO" id="GO:0016491">
    <property type="term" value="F:oxidoreductase activity"/>
    <property type="evidence" value="ECO:0007669"/>
    <property type="project" value="UniProtKB-KW"/>
</dbReference>
<keyword evidence="2" id="KW-1133">Transmembrane helix</keyword>
<sequence length="332" mass="36648">MLFTIIGVGVFAYGIIYTILVCLADCDLQLAFFERFGKKIRNLKGKVVFITGASSGIGEGTALALAKNGVKLVLAARRLAELERVKQKCLEISNGLLTSEDVLILQMDMLDIKSHQKYFDLAVQHFGNVDILFNNAGRSQRATWENIELDIHKQLFELNVFSVVNLTSIAVRYFNSKGSGHVAVTSSLAGVVGVPFSGSYTGSKHAIHGFFNSLRTEKTGKNLTVSIICPGPVFTNFLSESFTETVGKKYGISAKPTDRRLTMERCGELCAITLANQLDESWMALFPLIPFTYTAVYFPLIFKTTLKIVGVNTLFKLRDSSDIQLMTEAKKN</sequence>
<feature type="transmembrane region" description="Helical" evidence="2">
    <location>
        <begin position="6"/>
        <end position="26"/>
    </location>
</feature>
<dbReference type="InterPro" id="IPR020904">
    <property type="entry name" value="Sc_DH/Rdtase_CS"/>
</dbReference>
<evidence type="ECO:0000256" key="1">
    <source>
        <dbReference type="ARBA" id="ARBA00023002"/>
    </source>
</evidence>
<dbReference type="PROSITE" id="PS00061">
    <property type="entry name" value="ADH_SHORT"/>
    <property type="match status" value="1"/>
</dbReference>
<keyword evidence="2" id="KW-0812">Transmembrane</keyword>
<dbReference type="PANTHER" id="PTHR44269">
    <property type="entry name" value="DEHYDROGENASE/REDUCTASE SDR FAMILY MEMBER 7-RELATED"/>
    <property type="match status" value="1"/>
</dbReference>
<dbReference type="InterPro" id="IPR053011">
    <property type="entry name" value="SDR_family_member_7"/>
</dbReference>
<organism evidence="3 4">
    <name type="scientific">Agrilus planipennis</name>
    <name type="common">Emerald ash borer</name>
    <name type="synonym">Agrilus marcopoli</name>
    <dbReference type="NCBI Taxonomy" id="224129"/>
    <lineage>
        <taxon>Eukaryota</taxon>
        <taxon>Metazoa</taxon>
        <taxon>Ecdysozoa</taxon>
        <taxon>Arthropoda</taxon>
        <taxon>Hexapoda</taxon>
        <taxon>Insecta</taxon>
        <taxon>Pterygota</taxon>
        <taxon>Neoptera</taxon>
        <taxon>Endopterygota</taxon>
        <taxon>Coleoptera</taxon>
        <taxon>Polyphaga</taxon>
        <taxon>Elateriformia</taxon>
        <taxon>Buprestoidea</taxon>
        <taxon>Buprestidae</taxon>
        <taxon>Agrilinae</taxon>
        <taxon>Agrilus</taxon>
    </lineage>
</organism>